<name>A0A1J1HSF4_9DIPT</name>
<evidence type="ECO:0000313" key="2">
    <source>
        <dbReference type="Proteomes" id="UP000183832"/>
    </source>
</evidence>
<sequence length="59" mass="6929">MKFASQMLLIISIEDALRLKKFSQIETKKKNPARHVNKLGIEIIFKRNGGKEGKRQRKY</sequence>
<gene>
    <name evidence="1" type="ORF">CLUMA_CG004604</name>
</gene>
<dbReference type="AlphaFoldDB" id="A0A1J1HSF4"/>
<reference evidence="1 2" key="1">
    <citation type="submission" date="2015-04" db="EMBL/GenBank/DDBJ databases">
        <authorList>
            <person name="Syromyatnikov M.Y."/>
            <person name="Popov V.N."/>
        </authorList>
    </citation>
    <scope>NUCLEOTIDE SEQUENCE [LARGE SCALE GENOMIC DNA]</scope>
</reference>
<dbReference type="EMBL" id="CVRI01000020">
    <property type="protein sequence ID" value="CRK90915.1"/>
    <property type="molecule type" value="Genomic_DNA"/>
</dbReference>
<proteinExistence type="predicted"/>
<dbReference type="Proteomes" id="UP000183832">
    <property type="component" value="Unassembled WGS sequence"/>
</dbReference>
<protein>
    <submittedName>
        <fullName evidence="1">CLUMA_CG004604, isoform A</fullName>
    </submittedName>
</protein>
<organism evidence="1 2">
    <name type="scientific">Clunio marinus</name>
    <dbReference type="NCBI Taxonomy" id="568069"/>
    <lineage>
        <taxon>Eukaryota</taxon>
        <taxon>Metazoa</taxon>
        <taxon>Ecdysozoa</taxon>
        <taxon>Arthropoda</taxon>
        <taxon>Hexapoda</taxon>
        <taxon>Insecta</taxon>
        <taxon>Pterygota</taxon>
        <taxon>Neoptera</taxon>
        <taxon>Endopterygota</taxon>
        <taxon>Diptera</taxon>
        <taxon>Nematocera</taxon>
        <taxon>Chironomoidea</taxon>
        <taxon>Chironomidae</taxon>
        <taxon>Clunio</taxon>
    </lineage>
</organism>
<evidence type="ECO:0000313" key="1">
    <source>
        <dbReference type="EMBL" id="CRK90915.1"/>
    </source>
</evidence>
<accession>A0A1J1HSF4</accession>
<keyword evidence="2" id="KW-1185">Reference proteome</keyword>